<proteinExistence type="predicted"/>
<sequence>MDKIPYASVVGSIMYAQVCTRPDIAYVVGMLGRYQSNPGIDHWKAVKKVLCYLQGTKDYMLTYRRIDNLEIIGYSDSDHASCKDTRKSTSGAYVIDSIMRPLRIYCDNSVAVRFSKNNKTTRGSKHIDIKYLVVREKVQNGVVSIEHIKNTLMLVDPLTKGLPPKLFYGLCCVHGLVASVTTLESHMSLHGWPLGNQLCLLGDKHEDDTWKEHSRRRFFWHCSLLGGAGGERGFVGRKDGGGEFFLSLRGKTGKEGVAGCLKEKGKALAFQGLDYGFGSVLLKSSESECSTTFKTPSSKTNSSFKGSKFSGSLIIPCSGCFCGISINYVGDILCTAICMTERVSELMERVCPAMNVVCLCTHFIRIRYAEAVVGLMK</sequence>
<dbReference type="PANTHER" id="PTHR11439">
    <property type="entry name" value="GAG-POL-RELATED RETROTRANSPOSON"/>
    <property type="match status" value="1"/>
</dbReference>
<comment type="caution">
    <text evidence="1">The sequence shown here is derived from an EMBL/GenBank/DDBJ whole genome shotgun (WGS) entry which is preliminary data.</text>
</comment>
<protein>
    <submittedName>
        <fullName evidence="1">Retrovirus-related Pol polyprotein from transposon TNT 1-94</fullName>
    </submittedName>
</protein>
<name>A0A438I073_VITVI</name>
<evidence type="ECO:0000313" key="2">
    <source>
        <dbReference type="Proteomes" id="UP000288805"/>
    </source>
</evidence>
<dbReference type="EMBL" id="QGNW01000158">
    <property type="protein sequence ID" value="RVW90118.1"/>
    <property type="molecule type" value="Genomic_DNA"/>
</dbReference>
<reference evidence="1 2" key="1">
    <citation type="journal article" date="2018" name="PLoS Genet.">
        <title>Population sequencing reveals clonal diversity and ancestral inbreeding in the grapevine cultivar Chardonnay.</title>
        <authorList>
            <person name="Roach M.J."/>
            <person name="Johnson D.L."/>
            <person name="Bohlmann J."/>
            <person name="van Vuuren H.J."/>
            <person name="Jones S.J."/>
            <person name="Pretorius I.S."/>
            <person name="Schmidt S.A."/>
            <person name="Borneman A.R."/>
        </authorList>
    </citation>
    <scope>NUCLEOTIDE SEQUENCE [LARGE SCALE GENOMIC DNA]</scope>
    <source>
        <strain evidence="2">cv. Chardonnay</strain>
        <tissue evidence="1">Leaf</tissue>
    </source>
</reference>
<dbReference type="AlphaFoldDB" id="A0A438I073"/>
<dbReference type="Proteomes" id="UP000288805">
    <property type="component" value="Unassembled WGS sequence"/>
</dbReference>
<accession>A0A438I073</accession>
<dbReference type="CDD" id="cd09272">
    <property type="entry name" value="RNase_HI_RT_Ty1"/>
    <property type="match status" value="1"/>
</dbReference>
<organism evidence="1 2">
    <name type="scientific">Vitis vinifera</name>
    <name type="common">Grape</name>
    <dbReference type="NCBI Taxonomy" id="29760"/>
    <lineage>
        <taxon>Eukaryota</taxon>
        <taxon>Viridiplantae</taxon>
        <taxon>Streptophyta</taxon>
        <taxon>Embryophyta</taxon>
        <taxon>Tracheophyta</taxon>
        <taxon>Spermatophyta</taxon>
        <taxon>Magnoliopsida</taxon>
        <taxon>eudicotyledons</taxon>
        <taxon>Gunneridae</taxon>
        <taxon>Pentapetalae</taxon>
        <taxon>rosids</taxon>
        <taxon>Vitales</taxon>
        <taxon>Vitaceae</taxon>
        <taxon>Viteae</taxon>
        <taxon>Vitis</taxon>
    </lineage>
</organism>
<evidence type="ECO:0000313" key="1">
    <source>
        <dbReference type="EMBL" id="RVW90118.1"/>
    </source>
</evidence>
<gene>
    <name evidence="1" type="primary">POLX_4333</name>
    <name evidence="1" type="ORF">CK203_035903</name>
</gene>
<dbReference type="PANTHER" id="PTHR11439:SF467">
    <property type="entry name" value="INTEGRASE CATALYTIC DOMAIN-CONTAINING PROTEIN"/>
    <property type="match status" value="1"/>
</dbReference>